<evidence type="ECO:0000256" key="3">
    <source>
        <dbReference type="ARBA" id="ARBA00012929"/>
    </source>
</evidence>
<dbReference type="EC" id="1.1.1.133" evidence="3 6"/>
<comment type="function">
    <text evidence="6">Catalyzes the reduction of dTDP-6-deoxy-L-lyxo-4-hexulose to yield dTDP-L-rhamnose.</text>
</comment>
<dbReference type="Gene3D" id="3.40.50.720">
    <property type="entry name" value="NAD(P)-binding Rossmann-like Domain"/>
    <property type="match status" value="1"/>
</dbReference>
<protein>
    <recommendedName>
        <fullName evidence="4 6">dTDP-4-dehydrorhamnose reductase</fullName>
        <ecNumber evidence="3 6">1.1.1.133</ecNumber>
    </recommendedName>
</protein>
<dbReference type="NCBIfam" id="TIGR01214">
    <property type="entry name" value="rmlD"/>
    <property type="match status" value="1"/>
</dbReference>
<proteinExistence type="inferred from homology"/>
<feature type="domain" description="RmlD-like substrate binding" evidence="7">
    <location>
        <begin position="1"/>
        <end position="280"/>
    </location>
</feature>
<dbReference type="Pfam" id="PF04321">
    <property type="entry name" value="RmlD_sub_bind"/>
    <property type="match status" value="1"/>
</dbReference>
<organism evidence="8 9">
    <name type="scientific">Candidatus Aphodosoma intestinipullorum</name>
    <dbReference type="NCBI Taxonomy" id="2840674"/>
    <lineage>
        <taxon>Bacteria</taxon>
        <taxon>Pseudomonadati</taxon>
        <taxon>Bacteroidota</taxon>
        <taxon>Bacteroidia</taxon>
        <taxon>Bacteroidales</taxon>
        <taxon>Candidatus Aphodosoma</taxon>
    </lineage>
</organism>
<keyword evidence="6" id="KW-0521">NADP</keyword>
<evidence type="ECO:0000256" key="2">
    <source>
        <dbReference type="ARBA" id="ARBA00010944"/>
    </source>
</evidence>
<dbReference type="GO" id="GO:0005829">
    <property type="term" value="C:cytosol"/>
    <property type="evidence" value="ECO:0007669"/>
    <property type="project" value="TreeGrafter"/>
</dbReference>
<dbReference type="GO" id="GO:0019305">
    <property type="term" value="P:dTDP-rhamnose biosynthetic process"/>
    <property type="evidence" value="ECO:0007669"/>
    <property type="project" value="TreeGrafter"/>
</dbReference>
<comment type="catalytic activity">
    <reaction evidence="5">
        <text>dTDP-beta-L-rhamnose + NADP(+) = dTDP-4-dehydro-beta-L-rhamnose + NADPH + H(+)</text>
        <dbReference type="Rhea" id="RHEA:21796"/>
        <dbReference type="ChEBI" id="CHEBI:15378"/>
        <dbReference type="ChEBI" id="CHEBI:57510"/>
        <dbReference type="ChEBI" id="CHEBI:57783"/>
        <dbReference type="ChEBI" id="CHEBI:58349"/>
        <dbReference type="ChEBI" id="CHEBI:62830"/>
        <dbReference type="EC" id="1.1.1.133"/>
    </reaction>
</comment>
<evidence type="ECO:0000313" key="8">
    <source>
        <dbReference type="EMBL" id="MBO8439627.1"/>
    </source>
</evidence>
<gene>
    <name evidence="8" type="primary">rfbD</name>
    <name evidence="8" type="ORF">IAC51_03145</name>
</gene>
<dbReference type="PANTHER" id="PTHR10491">
    <property type="entry name" value="DTDP-4-DEHYDRORHAMNOSE REDUCTASE"/>
    <property type="match status" value="1"/>
</dbReference>
<comment type="pathway">
    <text evidence="1 6">Carbohydrate biosynthesis; dTDP-L-rhamnose biosynthesis.</text>
</comment>
<name>A0A940DKJ3_9BACT</name>
<reference evidence="8" key="1">
    <citation type="submission" date="2020-10" db="EMBL/GenBank/DDBJ databases">
        <authorList>
            <person name="Gilroy R."/>
        </authorList>
    </citation>
    <scope>NUCLEOTIDE SEQUENCE</scope>
    <source>
        <strain evidence="8">3924</strain>
    </source>
</reference>
<dbReference type="GO" id="GO:0008831">
    <property type="term" value="F:dTDP-4-dehydrorhamnose reductase activity"/>
    <property type="evidence" value="ECO:0007669"/>
    <property type="project" value="UniProtKB-EC"/>
</dbReference>
<evidence type="ECO:0000256" key="1">
    <source>
        <dbReference type="ARBA" id="ARBA00004781"/>
    </source>
</evidence>
<reference evidence="8" key="2">
    <citation type="journal article" date="2021" name="PeerJ">
        <title>Extensive microbial diversity within the chicken gut microbiome revealed by metagenomics and culture.</title>
        <authorList>
            <person name="Gilroy R."/>
            <person name="Ravi A."/>
            <person name="Getino M."/>
            <person name="Pursley I."/>
            <person name="Horton D.L."/>
            <person name="Alikhan N.F."/>
            <person name="Baker D."/>
            <person name="Gharbi K."/>
            <person name="Hall N."/>
            <person name="Watson M."/>
            <person name="Adriaenssens E.M."/>
            <person name="Foster-Nyarko E."/>
            <person name="Jarju S."/>
            <person name="Secka A."/>
            <person name="Antonio M."/>
            <person name="Oren A."/>
            <person name="Chaudhuri R.R."/>
            <person name="La Ragione R."/>
            <person name="Hildebrand F."/>
            <person name="Pallen M.J."/>
        </authorList>
    </citation>
    <scope>NUCLEOTIDE SEQUENCE</scope>
    <source>
        <strain evidence="8">3924</strain>
    </source>
</reference>
<accession>A0A940DKJ3</accession>
<comment type="similarity">
    <text evidence="2 6">Belongs to the dTDP-4-dehydrorhamnose reductase family.</text>
</comment>
<evidence type="ECO:0000259" key="7">
    <source>
        <dbReference type="Pfam" id="PF04321"/>
    </source>
</evidence>
<evidence type="ECO:0000256" key="4">
    <source>
        <dbReference type="ARBA" id="ARBA00017099"/>
    </source>
</evidence>
<dbReference type="InterPro" id="IPR036291">
    <property type="entry name" value="NAD(P)-bd_dom_sf"/>
</dbReference>
<dbReference type="CDD" id="cd05254">
    <property type="entry name" value="dTDP_HR_like_SDR_e"/>
    <property type="match status" value="1"/>
</dbReference>
<dbReference type="AlphaFoldDB" id="A0A940DKJ3"/>
<dbReference type="InterPro" id="IPR029903">
    <property type="entry name" value="RmlD-like-bd"/>
</dbReference>
<dbReference type="EMBL" id="JADIMV010000054">
    <property type="protein sequence ID" value="MBO8439627.1"/>
    <property type="molecule type" value="Genomic_DNA"/>
</dbReference>
<dbReference type="InterPro" id="IPR005913">
    <property type="entry name" value="dTDP_dehydrorham_reduct"/>
</dbReference>
<evidence type="ECO:0000313" key="9">
    <source>
        <dbReference type="Proteomes" id="UP000712007"/>
    </source>
</evidence>
<evidence type="ECO:0000256" key="5">
    <source>
        <dbReference type="ARBA" id="ARBA00048200"/>
    </source>
</evidence>
<dbReference type="Proteomes" id="UP000712007">
    <property type="component" value="Unassembled WGS sequence"/>
</dbReference>
<dbReference type="PANTHER" id="PTHR10491:SF4">
    <property type="entry name" value="METHIONINE ADENOSYLTRANSFERASE 2 SUBUNIT BETA"/>
    <property type="match status" value="1"/>
</dbReference>
<comment type="caution">
    <text evidence="8">The sequence shown here is derived from an EMBL/GenBank/DDBJ whole genome shotgun (WGS) entry which is preliminary data.</text>
</comment>
<keyword evidence="6 8" id="KW-0560">Oxidoreductase</keyword>
<dbReference type="SUPFAM" id="SSF51735">
    <property type="entry name" value="NAD(P)-binding Rossmann-fold domains"/>
    <property type="match status" value="1"/>
</dbReference>
<dbReference type="Gene3D" id="3.90.25.10">
    <property type="entry name" value="UDP-galactose 4-epimerase, domain 1"/>
    <property type="match status" value="1"/>
</dbReference>
<sequence>MKILVTGSYGQLGNEMQVEARRHKEAECLFTDADTLDICDKDALELRVAEEKPDYIVNCAAYTAVDKAEDDEAAAHRVNVDAVRNIGETAARHGVKVIHVSTDYVFDGNGHLPYTEDMPVAPTNVYGRTKLAGERALLEADSDAIIIRTAWLYSSFGNNFVKTMLRLGRERSTLGVVFDQIGSPTYAADLAKAIFTVICSGRWTPGIYHFSNEGVCSWYDFTKAIHEAAGITTCDVKPIESSEYKYRTPRPSYSVLNKRKIKEVYGVEVPYWVDSLRRCIGIIEGKQTADI</sequence>
<evidence type="ECO:0000256" key="6">
    <source>
        <dbReference type="RuleBase" id="RU364082"/>
    </source>
</evidence>